<dbReference type="Pfam" id="PF16074">
    <property type="entry name" value="PilW"/>
    <property type="match status" value="1"/>
</dbReference>
<dbReference type="Pfam" id="PF07963">
    <property type="entry name" value="N_methyl"/>
    <property type="match status" value="1"/>
</dbReference>
<name>A0A4R0YYS2_9GAMM</name>
<gene>
    <name evidence="2" type="ORF">EZM97_04775</name>
</gene>
<keyword evidence="1" id="KW-1133">Transmembrane helix</keyword>
<keyword evidence="1" id="KW-0812">Transmembrane</keyword>
<protein>
    <submittedName>
        <fullName evidence="2">Prepilin-type N-terminal cleavage/methylation domain-containing protein</fullName>
    </submittedName>
</protein>
<organism evidence="2 3">
    <name type="scientific">Dyella soli</name>
    <dbReference type="NCBI Taxonomy" id="522319"/>
    <lineage>
        <taxon>Bacteria</taxon>
        <taxon>Pseudomonadati</taxon>
        <taxon>Pseudomonadota</taxon>
        <taxon>Gammaproteobacteria</taxon>
        <taxon>Lysobacterales</taxon>
        <taxon>Rhodanobacteraceae</taxon>
        <taxon>Dyella</taxon>
    </lineage>
</organism>
<evidence type="ECO:0000313" key="2">
    <source>
        <dbReference type="EMBL" id="TCI13811.1"/>
    </source>
</evidence>
<keyword evidence="3" id="KW-1185">Reference proteome</keyword>
<dbReference type="PROSITE" id="PS00409">
    <property type="entry name" value="PROKAR_NTER_METHYL"/>
    <property type="match status" value="1"/>
</dbReference>
<feature type="transmembrane region" description="Helical" evidence="1">
    <location>
        <begin position="21"/>
        <end position="40"/>
    </location>
</feature>
<dbReference type="AlphaFoldDB" id="A0A4R0YYS2"/>
<sequence>MIRRRRFSSHAGQGGFSLVELLIAVALGLIVVAGLINLLISNRKAYQVQQGNNYLQQNLRFASDRINWSLRMADFWGGVAAPNVAGAMTDGTGTSGCNAAWILAGRSGNLGGGVYGYDGGSSFPVGSCVDTQDYVKGSDVLVVRYVDTDPCAVDDTSAVLDTTGCLPASSHYLAASAGQIGNLFAKTAGVPTLTGASTRRYVYPYRVEMYYLQPCSNRGTGHCSSSSDGGSPQFTLMRMRLTDTGMQRDAIVEGIEQLQFEYGLENTATSNGIVQEYRSATDMGAGDWSHVVSVRVSMIARSRERDVAVPHGGTFALTANCNYVIANDGALTLNSDNTDCDGFTLSQTVKPQQFTRAPLTQVVQVRNRIRRPG</sequence>
<comment type="caution">
    <text evidence="2">The sequence shown here is derived from an EMBL/GenBank/DDBJ whole genome shotgun (WGS) entry which is preliminary data.</text>
</comment>
<dbReference type="RefSeq" id="WP_131150558.1">
    <property type="nucleotide sequence ID" value="NZ_SJTG01000001.1"/>
</dbReference>
<dbReference type="NCBIfam" id="TIGR02532">
    <property type="entry name" value="IV_pilin_GFxxxE"/>
    <property type="match status" value="1"/>
</dbReference>
<reference evidence="2 3" key="1">
    <citation type="submission" date="2019-02" db="EMBL/GenBank/DDBJ databases">
        <title>Dyella amyloliquefaciens sp. nov., isolated from forest soil.</title>
        <authorList>
            <person name="Gao Z.-H."/>
            <person name="Qiu L.-H."/>
        </authorList>
    </citation>
    <scope>NUCLEOTIDE SEQUENCE [LARGE SCALE GENOMIC DNA]</scope>
    <source>
        <strain evidence="2 3">KACC 12747</strain>
    </source>
</reference>
<proteinExistence type="predicted"/>
<dbReference type="InterPro" id="IPR032092">
    <property type="entry name" value="PilW"/>
</dbReference>
<evidence type="ECO:0000256" key="1">
    <source>
        <dbReference type="SAM" id="Phobius"/>
    </source>
</evidence>
<dbReference type="InterPro" id="IPR012902">
    <property type="entry name" value="N_methyl_site"/>
</dbReference>
<dbReference type="Proteomes" id="UP000291822">
    <property type="component" value="Unassembled WGS sequence"/>
</dbReference>
<evidence type="ECO:0000313" key="3">
    <source>
        <dbReference type="Proteomes" id="UP000291822"/>
    </source>
</evidence>
<accession>A0A4R0YYS2</accession>
<dbReference type="EMBL" id="SJTG01000001">
    <property type="protein sequence ID" value="TCI13811.1"/>
    <property type="molecule type" value="Genomic_DNA"/>
</dbReference>
<keyword evidence="1" id="KW-0472">Membrane</keyword>
<dbReference type="GO" id="GO:0043683">
    <property type="term" value="P:type IV pilus assembly"/>
    <property type="evidence" value="ECO:0007669"/>
    <property type="project" value="InterPro"/>
</dbReference>